<dbReference type="RefSeq" id="WP_117570425.1">
    <property type="nucleotide sequence ID" value="NZ_QRPD01000012.1"/>
</dbReference>
<name>A0A415MW45_9FIRM</name>
<dbReference type="EMBL" id="QRPD01000012">
    <property type="protein sequence ID" value="RHL86095.1"/>
    <property type="molecule type" value="Genomic_DNA"/>
</dbReference>
<protein>
    <submittedName>
        <fullName evidence="1">Uncharacterized protein</fullName>
    </submittedName>
</protein>
<dbReference type="Proteomes" id="UP000283325">
    <property type="component" value="Unassembled WGS sequence"/>
</dbReference>
<gene>
    <name evidence="1" type="ORF">DWZ98_12725</name>
</gene>
<evidence type="ECO:0000313" key="2">
    <source>
        <dbReference type="Proteomes" id="UP000283325"/>
    </source>
</evidence>
<dbReference type="AlphaFoldDB" id="A0A415MW45"/>
<organism evidence="1 2">
    <name type="scientific">Dorea formicigenerans</name>
    <dbReference type="NCBI Taxonomy" id="39486"/>
    <lineage>
        <taxon>Bacteria</taxon>
        <taxon>Bacillati</taxon>
        <taxon>Bacillota</taxon>
        <taxon>Clostridia</taxon>
        <taxon>Lachnospirales</taxon>
        <taxon>Lachnospiraceae</taxon>
        <taxon>Dorea</taxon>
    </lineage>
</organism>
<reference evidence="1 2" key="1">
    <citation type="submission" date="2018-08" db="EMBL/GenBank/DDBJ databases">
        <title>A genome reference for cultivated species of the human gut microbiota.</title>
        <authorList>
            <person name="Zou Y."/>
            <person name="Xue W."/>
            <person name="Luo G."/>
        </authorList>
    </citation>
    <scope>NUCLEOTIDE SEQUENCE [LARGE SCALE GENOMIC DNA]</scope>
    <source>
        <strain evidence="1 2">AF36-1BH</strain>
    </source>
</reference>
<sequence>MPRMSKKRKHELSFYLNDRGRVTYNELCRKCQHGCRQSFRAVVVDCPRYLSKRAKKKEEYTQ</sequence>
<proteinExistence type="predicted"/>
<evidence type="ECO:0000313" key="1">
    <source>
        <dbReference type="EMBL" id="RHL86095.1"/>
    </source>
</evidence>
<comment type="caution">
    <text evidence="1">The sequence shown here is derived from an EMBL/GenBank/DDBJ whole genome shotgun (WGS) entry which is preliminary data.</text>
</comment>
<accession>A0A415MW45</accession>